<dbReference type="InterPro" id="IPR022627">
    <property type="entry name" value="DUF3502"/>
</dbReference>
<evidence type="ECO:0000259" key="2">
    <source>
        <dbReference type="Pfam" id="PF12010"/>
    </source>
</evidence>
<dbReference type="Pfam" id="PF12010">
    <property type="entry name" value="DUF3502"/>
    <property type="match status" value="1"/>
</dbReference>
<organism evidence="3 4">
    <name type="scientific">Hydrogenoanaerobacterium saccharovorans</name>
    <dbReference type="NCBI Taxonomy" id="474960"/>
    <lineage>
        <taxon>Bacteria</taxon>
        <taxon>Bacillati</taxon>
        <taxon>Bacillota</taxon>
        <taxon>Clostridia</taxon>
        <taxon>Eubacteriales</taxon>
        <taxon>Oscillospiraceae</taxon>
        <taxon>Hydrogenoanaerobacterium</taxon>
    </lineage>
</organism>
<dbReference type="PROSITE" id="PS51257">
    <property type="entry name" value="PROKAR_LIPOPROTEIN"/>
    <property type="match status" value="1"/>
</dbReference>
<keyword evidence="4" id="KW-1185">Reference proteome</keyword>
<dbReference type="PANTHER" id="PTHR43649">
    <property type="entry name" value="ARABINOSE-BINDING PROTEIN-RELATED"/>
    <property type="match status" value="1"/>
</dbReference>
<dbReference type="Pfam" id="PF01547">
    <property type="entry name" value="SBP_bac_1"/>
    <property type="match status" value="1"/>
</dbReference>
<dbReference type="STRING" id="474960.SAMN05216180_0854"/>
<dbReference type="Gene3D" id="3.40.190.10">
    <property type="entry name" value="Periplasmic binding protein-like II"/>
    <property type="match status" value="1"/>
</dbReference>
<feature type="domain" description="DUF3502" evidence="2">
    <location>
        <begin position="425"/>
        <end position="492"/>
    </location>
</feature>
<keyword evidence="1" id="KW-0732">Signal</keyword>
<dbReference type="InterPro" id="IPR006059">
    <property type="entry name" value="SBP"/>
</dbReference>
<protein>
    <submittedName>
        <fullName evidence="3">Putative aldouronate transport system substrate-binding protein</fullName>
    </submittedName>
</protein>
<name>A0A1H7ZV59_9FIRM</name>
<dbReference type="Proteomes" id="UP000199158">
    <property type="component" value="Unassembled WGS sequence"/>
</dbReference>
<dbReference type="InterPro" id="IPR050490">
    <property type="entry name" value="Bact_solute-bd_prot1"/>
</dbReference>
<dbReference type="EMBL" id="FOCG01000001">
    <property type="protein sequence ID" value="SEM61237.1"/>
    <property type="molecule type" value="Genomic_DNA"/>
</dbReference>
<accession>A0A1H7ZV59</accession>
<dbReference type="RefSeq" id="WP_092751965.1">
    <property type="nucleotide sequence ID" value="NZ_FOCG01000001.1"/>
</dbReference>
<dbReference type="OrthoDB" id="2636783at2"/>
<feature type="chain" id="PRO_5039714671" evidence="1">
    <location>
        <begin position="24"/>
        <end position="492"/>
    </location>
</feature>
<feature type="signal peptide" evidence="1">
    <location>
        <begin position="1"/>
        <end position="23"/>
    </location>
</feature>
<evidence type="ECO:0000256" key="1">
    <source>
        <dbReference type="SAM" id="SignalP"/>
    </source>
</evidence>
<reference evidence="3 4" key="1">
    <citation type="submission" date="2016-10" db="EMBL/GenBank/DDBJ databases">
        <authorList>
            <person name="de Groot N.N."/>
        </authorList>
    </citation>
    <scope>NUCLEOTIDE SEQUENCE [LARGE SCALE GENOMIC DNA]</scope>
    <source>
        <strain evidence="3 4">CGMCC 1.5070</strain>
    </source>
</reference>
<sequence length="492" mass="54953">MKKNLKKIVSLVLALVMSAGMLAGCNKSPAGKPNDGTSGSEATGEIPTLVWWSIGGTVPADLSESLDTINKYLVEKIGAKVEIKISSWGDWEKKMNTIVNSGEYFDLMFTNTNNYNRFVSMGAFADITDMVESNTPDLYKTIPEELWKGTQVGGRIYAVPTYKDSSIAQFWCFDNKYVQKYNIDVPSIKTMKDLDAPFRAMKKGEGKGFYPLQLSQGSQFSGFFNEYDGLTAGLYPIGVKIDDKNRKVVSVLEQPEIMENLKLLNQWYKDGIINPDANVLLEAPVGLPYLSAQGWPQAVSTWQKLHGVEKYDTVKVFGPVYNTDSIQGSLNAISANSKYKEKALELLQLANTDHKFRDMLAYGVEGKHFEYVSENVVKVLTDAWFQGLPKYTQATFFNMSTEDGSDPNQWNDVKKQNEDATTSVCMGFALDISNIQNEIANCKVVWDKYRYDMMAGASDPETAVPACLKELKAAGFDTIMIEAQKQIDEFFK</sequence>
<dbReference type="PANTHER" id="PTHR43649:SF17">
    <property type="entry name" value="ABC TRANSPORTER SOLUTE BINDING PROTEIN-SUGAR TRANSPORT"/>
    <property type="match status" value="1"/>
</dbReference>
<evidence type="ECO:0000313" key="3">
    <source>
        <dbReference type="EMBL" id="SEM61237.1"/>
    </source>
</evidence>
<dbReference type="AlphaFoldDB" id="A0A1H7ZV59"/>
<evidence type="ECO:0000313" key="4">
    <source>
        <dbReference type="Proteomes" id="UP000199158"/>
    </source>
</evidence>
<dbReference type="SUPFAM" id="SSF53850">
    <property type="entry name" value="Periplasmic binding protein-like II"/>
    <property type="match status" value="1"/>
</dbReference>
<gene>
    <name evidence="3" type="ORF">SAMN05216180_0854</name>
</gene>
<proteinExistence type="predicted"/>